<accession>A0A1Q8EPI6</accession>
<organism evidence="3 4">
    <name type="scientific">Pseudomonas chlororaphis</name>
    <dbReference type="NCBI Taxonomy" id="587753"/>
    <lineage>
        <taxon>Bacteria</taxon>
        <taxon>Pseudomonadati</taxon>
        <taxon>Pseudomonadota</taxon>
        <taxon>Gammaproteobacteria</taxon>
        <taxon>Pseudomonadales</taxon>
        <taxon>Pseudomonadaceae</taxon>
        <taxon>Pseudomonas</taxon>
    </lineage>
</organism>
<evidence type="ECO:0000256" key="2">
    <source>
        <dbReference type="SAM" id="SignalP"/>
    </source>
</evidence>
<dbReference type="OrthoDB" id="6956148at2"/>
<dbReference type="Proteomes" id="UP000185578">
    <property type="component" value="Unassembled WGS sequence"/>
</dbReference>
<evidence type="ECO:0000313" key="3">
    <source>
        <dbReference type="EMBL" id="OLF53707.1"/>
    </source>
</evidence>
<keyword evidence="2" id="KW-0732">Signal</keyword>
<feature type="chain" id="PRO_5012118656" description="Lipoprotein" evidence="2">
    <location>
        <begin position="23"/>
        <end position="140"/>
    </location>
</feature>
<dbReference type="RefSeq" id="WP_075120045.1">
    <property type="nucleotide sequence ID" value="NZ_MSCT01000012.1"/>
</dbReference>
<sequence length="140" mass="15166">MNKKQRYGVGLVLALAAVGAMAEDLPQQSILHRYGVTPDQLPLEAPGKAPEPEPQSLFKIPAEGAGNSLYHVDPNRPGANVTRGDGNEPESTGNISIDNAAAREFERCQQVRSQLQKRGEQRYISCDNSVPGQSATPWSR</sequence>
<feature type="region of interest" description="Disordered" evidence="1">
    <location>
        <begin position="38"/>
        <end position="95"/>
    </location>
</feature>
<proteinExistence type="predicted"/>
<feature type="signal peptide" evidence="2">
    <location>
        <begin position="1"/>
        <end position="22"/>
    </location>
</feature>
<dbReference type="AlphaFoldDB" id="A0A1Q8EPI6"/>
<dbReference type="EMBL" id="MSCT01000012">
    <property type="protein sequence ID" value="OLF53707.1"/>
    <property type="molecule type" value="Genomic_DNA"/>
</dbReference>
<feature type="region of interest" description="Disordered" evidence="1">
    <location>
        <begin position="116"/>
        <end position="140"/>
    </location>
</feature>
<evidence type="ECO:0000313" key="4">
    <source>
        <dbReference type="Proteomes" id="UP000185578"/>
    </source>
</evidence>
<gene>
    <name evidence="3" type="ORF">BTN82_15685</name>
</gene>
<evidence type="ECO:0000256" key="1">
    <source>
        <dbReference type="SAM" id="MobiDB-lite"/>
    </source>
</evidence>
<name>A0A1Q8EPI6_9PSED</name>
<protein>
    <recommendedName>
        <fullName evidence="5">Lipoprotein</fullName>
    </recommendedName>
</protein>
<reference evidence="3 4" key="1">
    <citation type="submission" date="2016-12" db="EMBL/GenBank/DDBJ databases">
        <authorList>
            <person name="Song W.-J."/>
            <person name="Kurnit D.M."/>
        </authorList>
    </citation>
    <scope>NUCLEOTIDE SEQUENCE [LARGE SCALE GENOMIC DNA]</scope>
    <source>
        <strain evidence="3 4">PCL1601</strain>
    </source>
</reference>
<comment type="caution">
    <text evidence="3">The sequence shown here is derived from an EMBL/GenBank/DDBJ whole genome shotgun (WGS) entry which is preliminary data.</text>
</comment>
<evidence type="ECO:0008006" key="5">
    <source>
        <dbReference type="Google" id="ProtNLM"/>
    </source>
</evidence>
<feature type="compositionally biased region" description="Polar residues" evidence="1">
    <location>
        <begin position="126"/>
        <end position="140"/>
    </location>
</feature>